<keyword evidence="1" id="KW-1133">Transmembrane helix</keyword>
<dbReference type="PANTHER" id="PTHR30441">
    <property type="entry name" value="DUF748 DOMAIN-CONTAINING PROTEIN"/>
    <property type="match status" value="1"/>
</dbReference>
<evidence type="ECO:0000259" key="2">
    <source>
        <dbReference type="Pfam" id="PF05170"/>
    </source>
</evidence>
<evidence type="ECO:0000313" key="3">
    <source>
        <dbReference type="EMBL" id="SQI46447.1"/>
    </source>
</evidence>
<keyword evidence="1" id="KW-0472">Membrane</keyword>
<dbReference type="EMBL" id="LS483469">
    <property type="protein sequence ID" value="SQI46447.1"/>
    <property type="molecule type" value="Genomic_DNA"/>
</dbReference>
<reference evidence="3 4" key="1">
    <citation type="submission" date="2018-06" db="EMBL/GenBank/DDBJ databases">
        <authorList>
            <consortium name="Pathogen Informatics"/>
            <person name="Doyle S."/>
        </authorList>
    </citation>
    <scope>NUCLEOTIDE SEQUENCE [LARGE SCALE GENOMIC DNA]</scope>
    <source>
        <strain evidence="3 4">NCTC12961</strain>
    </source>
</reference>
<dbReference type="InterPro" id="IPR052894">
    <property type="entry name" value="AsmA-related"/>
</dbReference>
<organism evidence="3 4">
    <name type="scientific">Serratia plymuthica</name>
    <dbReference type="NCBI Taxonomy" id="82996"/>
    <lineage>
        <taxon>Bacteria</taxon>
        <taxon>Pseudomonadati</taxon>
        <taxon>Pseudomonadota</taxon>
        <taxon>Gammaproteobacteria</taxon>
        <taxon>Enterobacterales</taxon>
        <taxon>Yersiniaceae</taxon>
        <taxon>Serratia</taxon>
    </lineage>
</organism>
<feature type="transmembrane region" description="Helical" evidence="1">
    <location>
        <begin position="7"/>
        <end position="29"/>
    </location>
</feature>
<sequence length="113" mass="12642">MTRTGKAFSWVGGIVLLVIAALVIFVMTFDWNRLKPTINDKVSAELQRPFAIRGELGVDWAREKDEGGWRAWGPWPHIHAEDIVLGNPKNIPGDSMVQLQRVDVSIAPLALLR</sequence>
<proteinExistence type="predicted"/>
<gene>
    <name evidence="3" type="ORF">NCTC12961_05765</name>
</gene>
<dbReference type="InterPro" id="IPR007844">
    <property type="entry name" value="AsmA"/>
</dbReference>
<feature type="domain" description="AsmA" evidence="2">
    <location>
        <begin position="1"/>
        <end position="113"/>
    </location>
</feature>
<dbReference type="Proteomes" id="UP000248897">
    <property type="component" value="Chromosome 1"/>
</dbReference>
<dbReference type="AlphaFoldDB" id="A0A2X4V2V3"/>
<keyword evidence="1" id="KW-0812">Transmembrane</keyword>
<protein>
    <submittedName>
        <fullName evidence="3">Uncharacterized protein involved in outer membrane biogenesis</fullName>
    </submittedName>
</protein>
<accession>A0A2X4V2V3</accession>
<evidence type="ECO:0000256" key="1">
    <source>
        <dbReference type="SAM" id="Phobius"/>
    </source>
</evidence>
<dbReference type="GO" id="GO:0005886">
    <property type="term" value="C:plasma membrane"/>
    <property type="evidence" value="ECO:0007669"/>
    <property type="project" value="TreeGrafter"/>
</dbReference>
<name>A0A2X4V2V3_SERPL</name>
<dbReference type="PANTHER" id="PTHR30441:SF9">
    <property type="entry name" value="ASMA FAMILY PROTEIN YHJG"/>
    <property type="match status" value="1"/>
</dbReference>
<evidence type="ECO:0000313" key="4">
    <source>
        <dbReference type="Proteomes" id="UP000248897"/>
    </source>
</evidence>
<dbReference type="GO" id="GO:0090313">
    <property type="term" value="P:regulation of protein targeting to membrane"/>
    <property type="evidence" value="ECO:0007669"/>
    <property type="project" value="TreeGrafter"/>
</dbReference>
<dbReference type="Pfam" id="PF05170">
    <property type="entry name" value="AsmA"/>
    <property type="match status" value="1"/>
</dbReference>